<dbReference type="Proteomes" id="UP001165190">
    <property type="component" value="Unassembled WGS sequence"/>
</dbReference>
<evidence type="ECO:0000313" key="8">
    <source>
        <dbReference type="EMBL" id="GMJ05823.1"/>
    </source>
</evidence>
<dbReference type="OrthoDB" id="1002428at2759"/>
<protein>
    <recommendedName>
        <fullName evidence="7">WRKY domain-containing protein</fullName>
    </recommendedName>
</protein>
<keyword evidence="9" id="KW-1185">Reference proteome</keyword>
<dbReference type="GO" id="GO:0005634">
    <property type="term" value="C:nucleus"/>
    <property type="evidence" value="ECO:0007669"/>
    <property type="project" value="UniProtKB-SubCell"/>
</dbReference>
<proteinExistence type="predicted"/>
<dbReference type="InterPro" id="IPR044810">
    <property type="entry name" value="WRKY_plant"/>
</dbReference>
<dbReference type="SUPFAM" id="SSF118290">
    <property type="entry name" value="WRKY DNA-binding domain"/>
    <property type="match status" value="1"/>
</dbReference>
<evidence type="ECO:0000256" key="4">
    <source>
        <dbReference type="ARBA" id="ARBA00023125"/>
    </source>
</evidence>
<evidence type="ECO:0000256" key="1">
    <source>
        <dbReference type="ARBA" id="ARBA00004123"/>
    </source>
</evidence>
<dbReference type="PROSITE" id="PS50811">
    <property type="entry name" value="WRKY"/>
    <property type="match status" value="1"/>
</dbReference>
<dbReference type="Gene3D" id="2.20.25.80">
    <property type="entry name" value="WRKY domain"/>
    <property type="match status" value="1"/>
</dbReference>
<dbReference type="Pfam" id="PF03106">
    <property type="entry name" value="WRKY"/>
    <property type="match status" value="1"/>
</dbReference>
<accession>A0A9W7J0C4</accession>
<keyword evidence="6" id="KW-0539">Nucleus</keyword>
<keyword evidence="3" id="KW-0805">Transcription regulation</keyword>
<evidence type="ECO:0000256" key="2">
    <source>
        <dbReference type="ARBA" id="ARBA00022737"/>
    </source>
</evidence>
<dbReference type="GO" id="GO:0003700">
    <property type="term" value="F:DNA-binding transcription factor activity"/>
    <property type="evidence" value="ECO:0007669"/>
    <property type="project" value="InterPro"/>
</dbReference>
<organism evidence="8 9">
    <name type="scientific">Hibiscus trionum</name>
    <name type="common">Flower of an hour</name>
    <dbReference type="NCBI Taxonomy" id="183268"/>
    <lineage>
        <taxon>Eukaryota</taxon>
        <taxon>Viridiplantae</taxon>
        <taxon>Streptophyta</taxon>
        <taxon>Embryophyta</taxon>
        <taxon>Tracheophyta</taxon>
        <taxon>Spermatophyta</taxon>
        <taxon>Magnoliopsida</taxon>
        <taxon>eudicotyledons</taxon>
        <taxon>Gunneridae</taxon>
        <taxon>Pentapetalae</taxon>
        <taxon>rosids</taxon>
        <taxon>malvids</taxon>
        <taxon>Malvales</taxon>
        <taxon>Malvaceae</taxon>
        <taxon>Malvoideae</taxon>
        <taxon>Hibiscus</taxon>
    </lineage>
</organism>
<evidence type="ECO:0000256" key="5">
    <source>
        <dbReference type="ARBA" id="ARBA00023163"/>
    </source>
</evidence>
<evidence type="ECO:0000313" key="9">
    <source>
        <dbReference type="Proteomes" id="UP001165190"/>
    </source>
</evidence>
<keyword evidence="5" id="KW-0804">Transcription</keyword>
<dbReference type="AlphaFoldDB" id="A0A9W7J0C4"/>
<name>A0A9W7J0C4_HIBTR</name>
<evidence type="ECO:0000256" key="3">
    <source>
        <dbReference type="ARBA" id="ARBA00023015"/>
    </source>
</evidence>
<sequence>MELSSKTLKIIKGECQWWGDMNWNETEWGSRPDYLMRIFFPIDNEKNLMTQLVEGGHLLEATIQNGSQQLGNGKLFEVSPQDHKSQYKDYTEEKIMGIDGTESPSACVLPSNPLSRTSHITLKVFEADADEDEPKAKRWNCTENENNNIIGSASKPMRGNRAENQIRSKVLDDGYKWRKYGQKSVKGNSYPRSYYKCLSVGCPVKKHVERDSQDTSFFVTTYQGIHNHHWQDVRGLYKLRSQPRNDHRANNVEDAAEASKTLSTTRGYQDVFEASILDQEAHPDGTAVRTRADVINIIPSTLPTMPPLGPGLMRPAKLQDHPVLRDNSNVLPSPTTVDCAVPSLNQKSNPGTDQQTISVEDNNSAEVCHPLPPPCSSATSSVISPLSATTLPLIYANSRCDYKQDPGCQPKRLLEWPPTEVIHRASHNHPKSQPTRTSSLSAFSRILRASNHLTIKIPDKSIVTYEGGQMDDDGLLLFMRLVADENKLQTLMDKNFDQLSDRRKAAIGVDVRKAKKSFRNPAKTTVFKFSAGTNFREMMQSFTGTRNEALEEIRIRGIPRKKERDANLKEISGNDIHCVRQNVDGLYKADGIESIEKHTS</sequence>
<feature type="domain" description="WRKY" evidence="7">
    <location>
        <begin position="166"/>
        <end position="231"/>
    </location>
</feature>
<reference evidence="8" key="1">
    <citation type="submission" date="2023-05" db="EMBL/GenBank/DDBJ databases">
        <title>Genome and transcriptome analyses reveal genes involved in the formation of fine ridges on petal epidermal cells in Hibiscus trionum.</title>
        <authorList>
            <person name="Koshimizu S."/>
            <person name="Masuda S."/>
            <person name="Ishii T."/>
            <person name="Shirasu K."/>
            <person name="Hoshino A."/>
            <person name="Arita M."/>
        </authorList>
    </citation>
    <scope>NUCLEOTIDE SEQUENCE</scope>
    <source>
        <strain evidence="8">Hamamatsu line</strain>
    </source>
</reference>
<dbReference type="PANTHER" id="PTHR31221:SF193">
    <property type="entry name" value="WRKY TRANSCRIPTION FACTOR PROTEIN 1-RELATED"/>
    <property type="match status" value="1"/>
</dbReference>
<keyword evidence="4" id="KW-0238">DNA-binding</keyword>
<comment type="caution">
    <text evidence="8">The sequence shown here is derived from an EMBL/GenBank/DDBJ whole genome shotgun (WGS) entry which is preliminary data.</text>
</comment>
<comment type="subcellular location">
    <subcellularLocation>
        <location evidence="1">Nucleus</location>
    </subcellularLocation>
</comment>
<gene>
    <name evidence="8" type="ORF">HRI_004251500</name>
</gene>
<dbReference type="EMBL" id="BSYR01000045">
    <property type="protein sequence ID" value="GMJ05823.1"/>
    <property type="molecule type" value="Genomic_DNA"/>
</dbReference>
<evidence type="ECO:0000259" key="7">
    <source>
        <dbReference type="PROSITE" id="PS50811"/>
    </source>
</evidence>
<keyword evidence="2" id="KW-0677">Repeat</keyword>
<dbReference type="PANTHER" id="PTHR31221">
    <property type="entry name" value="WRKY TRANSCRIPTION FACTOR PROTEIN 1-RELATED"/>
    <property type="match status" value="1"/>
</dbReference>
<dbReference type="FunFam" id="2.20.25.80:FF:000006">
    <property type="entry name" value="WRKY transcription factor"/>
    <property type="match status" value="1"/>
</dbReference>
<dbReference type="InterPro" id="IPR036576">
    <property type="entry name" value="WRKY_dom_sf"/>
</dbReference>
<evidence type="ECO:0000256" key="6">
    <source>
        <dbReference type="ARBA" id="ARBA00023242"/>
    </source>
</evidence>
<dbReference type="GO" id="GO:0043565">
    <property type="term" value="F:sequence-specific DNA binding"/>
    <property type="evidence" value="ECO:0007669"/>
    <property type="project" value="InterPro"/>
</dbReference>
<dbReference type="SMART" id="SM00774">
    <property type="entry name" value="WRKY"/>
    <property type="match status" value="1"/>
</dbReference>
<dbReference type="InterPro" id="IPR003657">
    <property type="entry name" value="WRKY_dom"/>
</dbReference>